<dbReference type="AlphaFoldDB" id="A0A0A9I100"/>
<reference evidence="2" key="2">
    <citation type="journal article" date="2015" name="Data Brief">
        <title>Shoot transcriptome of the giant reed, Arundo donax.</title>
        <authorList>
            <person name="Barrero R.A."/>
            <person name="Guerrero F.D."/>
            <person name="Moolhuijzen P."/>
            <person name="Goolsby J.A."/>
            <person name="Tidwell J."/>
            <person name="Bellgard S.E."/>
            <person name="Bellgard M.I."/>
        </authorList>
    </citation>
    <scope>NUCLEOTIDE SEQUENCE</scope>
    <source>
        <tissue evidence="2">Shoot tissue taken approximately 20 cm above the soil surface</tissue>
    </source>
</reference>
<keyword evidence="1" id="KW-1133">Transmembrane helix</keyword>
<name>A0A0A9I100_ARUDO</name>
<keyword evidence="1" id="KW-0472">Membrane</keyword>
<evidence type="ECO:0000256" key="1">
    <source>
        <dbReference type="SAM" id="Phobius"/>
    </source>
</evidence>
<proteinExistence type="predicted"/>
<keyword evidence="1" id="KW-0812">Transmembrane</keyword>
<feature type="transmembrane region" description="Helical" evidence="1">
    <location>
        <begin position="30"/>
        <end position="48"/>
    </location>
</feature>
<protein>
    <submittedName>
        <fullName evidence="2">Uncharacterized protein</fullName>
    </submittedName>
</protein>
<organism evidence="2">
    <name type="scientific">Arundo donax</name>
    <name type="common">Giant reed</name>
    <name type="synonym">Donax arundinaceus</name>
    <dbReference type="NCBI Taxonomy" id="35708"/>
    <lineage>
        <taxon>Eukaryota</taxon>
        <taxon>Viridiplantae</taxon>
        <taxon>Streptophyta</taxon>
        <taxon>Embryophyta</taxon>
        <taxon>Tracheophyta</taxon>
        <taxon>Spermatophyta</taxon>
        <taxon>Magnoliopsida</taxon>
        <taxon>Liliopsida</taxon>
        <taxon>Poales</taxon>
        <taxon>Poaceae</taxon>
        <taxon>PACMAD clade</taxon>
        <taxon>Arundinoideae</taxon>
        <taxon>Arundineae</taxon>
        <taxon>Arundo</taxon>
    </lineage>
</organism>
<dbReference type="EMBL" id="GBRH01159043">
    <property type="protein sequence ID" value="JAE38853.1"/>
    <property type="molecule type" value="Transcribed_RNA"/>
</dbReference>
<reference evidence="2" key="1">
    <citation type="submission" date="2014-09" db="EMBL/GenBank/DDBJ databases">
        <authorList>
            <person name="Magalhaes I.L.F."/>
            <person name="Oliveira U."/>
            <person name="Santos F.R."/>
            <person name="Vidigal T.H.D.A."/>
            <person name="Brescovit A.D."/>
            <person name="Santos A.J."/>
        </authorList>
    </citation>
    <scope>NUCLEOTIDE SEQUENCE</scope>
    <source>
        <tissue evidence="2">Shoot tissue taken approximately 20 cm above the soil surface</tissue>
    </source>
</reference>
<evidence type="ECO:0000313" key="2">
    <source>
        <dbReference type="EMBL" id="JAE38853.1"/>
    </source>
</evidence>
<sequence length="61" mass="7102">MFLTVDTGVFFLCFVSVCFLRYILSSPLFFLVYYMLAVVSLAISWLDLDKWAGLIIFELHI</sequence>
<accession>A0A0A9I100</accession>
<feature type="transmembrane region" description="Helical" evidence="1">
    <location>
        <begin position="7"/>
        <end position="24"/>
    </location>
</feature>